<comment type="caution">
    <text evidence="1">The sequence shown here is derived from an EMBL/GenBank/DDBJ whole genome shotgun (WGS) entry which is preliminary data.</text>
</comment>
<proteinExistence type="predicted"/>
<dbReference type="Proteomes" id="UP000886687">
    <property type="component" value="Unassembled WGS sequence"/>
</dbReference>
<evidence type="ECO:0000313" key="1">
    <source>
        <dbReference type="EMBL" id="MCG7939621.1"/>
    </source>
</evidence>
<organism evidence="1 2">
    <name type="scientific">Candidatus Thiodiazotropha lotti</name>
    <dbReference type="NCBI Taxonomy" id="2792787"/>
    <lineage>
        <taxon>Bacteria</taxon>
        <taxon>Pseudomonadati</taxon>
        <taxon>Pseudomonadota</taxon>
        <taxon>Gammaproteobacteria</taxon>
        <taxon>Chromatiales</taxon>
        <taxon>Sedimenticolaceae</taxon>
        <taxon>Candidatus Thiodiazotropha</taxon>
    </lineage>
</organism>
<accession>A0A9E4K4R8</accession>
<dbReference type="EMBL" id="JAEPDI010000009">
    <property type="protein sequence ID" value="MCG7939621.1"/>
    <property type="molecule type" value="Genomic_DNA"/>
</dbReference>
<sequence length="294" mass="34196">MVPEPPSFDESLDEVRQRIKARIGKVVPPRSLKAPHQLIARLLAEDEERREKTKSSDFVLSWDRPKFESPVEKRRLRILSGIFTASAKCNSQGIIEGKNARDVGVTVGDQFVRLDLEETTTRKRSKDQKVNVCERLKLTLGHSWHNHGPEPLVWEDCAEKDLESLLSEVVLELILMGERQYRGHKEYQYQYILERKAKLEENERQRIETENRLELERMERLKQARIQRLLDDASAHRQACEIRDYVSRVLTLLSKSSSCDLENVEAWAEWARVQADLLDPITTGRLDMSEPLLE</sequence>
<dbReference type="AlphaFoldDB" id="A0A9E4K4R8"/>
<name>A0A9E4K4R8_9GAMM</name>
<protein>
    <submittedName>
        <fullName evidence="1">Uncharacterized protein</fullName>
    </submittedName>
</protein>
<evidence type="ECO:0000313" key="2">
    <source>
        <dbReference type="Proteomes" id="UP000886687"/>
    </source>
</evidence>
<gene>
    <name evidence="1" type="ORF">JAZ04_12320</name>
</gene>
<reference evidence="1" key="1">
    <citation type="journal article" date="2021" name="Proc. Natl. Acad. Sci. U.S.A.">
        <title>Global biogeography of chemosynthetic symbionts reveals both localized and globally distributed symbiont groups. .</title>
        <authorList>
            <person name="Osvatic J.T."/>
            <person name="Wilkins L.G.E."/>
            <person name="Leibrecht L."/>
            <person name="Leray M."/>
            <person name="Zauner S."/>
            <person name="Polzin J."/>
            <person name="Camacho Y."/>
            <person name="Gros O."/>
            <person name="van Gils J.A."/>
            <person name="Eisen J.A."/>
            <person name="Petersen J.M."/>
            <person name="Yuen B."/>
        </authorList>
    </citation>
    <scope>NUCLEOTIDE SEQUENCE</scope>
    <source>
        <strain evidence="1">MAGL173</strain>
    </source>
</reference>